<keyword evidence="3" id="KW-1185">Reference proteome</keyword>
<evidence type="ECO:0000313" key="3">
    <source>
        <dbReference type="Proteomes" id="UP000503640"/>
    </source>
</evidence>
<feature type="region of interest" description="Disordered" evidence="1">
    <location>
        <begin position="1"/>
        <end position="40"/>
    </location>
</feature>
<reference evidence="3" key="1">
    <citation type="journal article" date="2020" name="Appl. Environ. Microbiol.">
        <title>Diazotrophic Anaeromyxobacter Isolates from Soils.</title>
        <authorList>
            <person name="Masuda Y."/>
            <person name="Yamanaka H."/>
            <person name="Xu Z.X."/>
            <person name="Shiratori Y."/>
            <person name="Aono T."/>
            <person name="Amachi S."/>
            <person name="Senoo K."/>
            <person name="Itoh H."/>
        </authorList>
    </citation>
    <scope>NUCLEOTIDE SEQUENCE [LARGE SCALE GENOMIC DNA]</scope>
    <source>
        <strain evidence="3">R267</strain>
    </source>
</reference>
<dbReference type="EMBL" id="BJTG01000006">
    <property type="protein sequence ID" value="GEJ58055.1"/>
    <property type="molecule type" value="Genomic_DNA"/>
</dbReference>
<sequence>MDPRAERATEAPPAVHPWIGPRPSEPPRHHAGALQGATVTGEAARPHLAVRIGLWLDAAGEVRQARWRASDDPGLRAAAEAACAQLEASGAARTSAPAPREAAASDGAEMVAAAVAAALALAGR</sequence>
<dbReference type="Proteomes" id="UP000503640">
    <property type="component" value="Unassembled WGS sequence"/>
</dbReference>
<proteinExistence type="predicted"/>
<name>A0A7I9VNR3_9BACT</name>
<protein>
    <submittedName>
        <fullName evidence="2">Uncharacterized protein</fullName>
    </submittedName>
</protein>
<dbReference type="AlphaFoldDB" id="A0A7I9VNR3"/>
<dbReference type="RefSeq" id="WP_176066222.1">
    <property type="nucleotide sequence ID" value="NZ_BJTG01000006.1"/>
</dbReference>
<evidence type="ECO:0000256" key="1">
    <source>
        <dbReference type="SAM" id="MobiDB-lite"/>
    </source>
</evidence>
<organism evidence="2 3">
    <name type="scientific">Anaeromyxobacter diazotrophicus</name>
    <dbReference type="NCBI Taxonomy" id="2590199"/>
    <lineage>
        <taxon>Bacteria</taxon>
        <taxon>Pseudomonadati</taxon>
        <taxon>Myxococcota</taxon>
        <taxon>Myxococcia</taxon>
        <taxon>Myxococcales</taxon>
        <taxon>Cystobacterineae</taxon>
        <taxon>Anaeromyxobacteraceae</taxon>
        <taxon>Anaeromyxobacter</taxon>
    </lineage>
</organism>
<gene>
    <name evidence="2" type="ORF">AMYX_27960</name>
</gene>
<evidence type="ECO:0000313" key="2">
    <source>
        <dbReference type="EMBL" id="GEJ58055.1"/>
    </source>
</evidence>
<accession>A0A7I9VNR3</accession>
<comment type="caution">
    <text evidence="2">The sequence shown here is derived from an EMBL/GenBank/DDBJ whole genome shotgun (WGS) entry which is preliminary data.</text>
</comment>